<reference evidence="3" key="3">
    <citation type="submission" date="2018-08" db="EMBL/GenBank/DDBJ databases">
        <authorList>
            <person name="Guldener U."/>
        </authorList>
    </citation>
    <scope>NUCLEOTIDE SEQUENCE</scope>
    <source>
        <strain evidence="3">UB2</strain>
    </source>
</reference>
<feature type="region of interest" description="Disordered" evidence="1">
    <location>
        <begin position="31"/>
        <end position="62"/>
    </location>
</feature>
<feature type="compositionally biased region" description="Basic and acidic residues" evidence="1">
    <location>
        <begin position="254"/>
        <end position="269"/>
    </location>
</feature>
<name>A0A1K0HAW5_9BASI</name>
<dbReference type="OrthoDB" id="2553798at2759"/>
<evidence type="ECO:0000313" key="5">
    <source>
        <dbReference type="Proteomes" id="UP000658997"/>
    </source>
</evidence>
<feature type="compositionally biased region" description="Polar residues" evidence="1">
    <location>
        <begin position="37"/>
        <end position="46"/>
    </location>
</feature>
<dbReference type="Proteomes" id="UP000179920">
    <property type="component" value="Chromosome XVII"/>
</dbReference>
<reference evidence="4" key="2">
    <citation type="submission" date="2016-04" db="EMBL/GenBank/DDBJ databases">
        <authorList>
            <person name="Guldener U."/>
            <person name="Guldener U."/>
        </authorList>
    </citation>
    <scope>NUCLEOTIDE SEQUENCE [LARGE SCALE GENOMIC DNA]</scope>
    <source>
        <strain evidence="4">UB2112</strain>
    </source>
</reference>
<evidence type="ECO:0000256" key="1">
    <source>
        <dbReference type="SAM" id="MobiDB-lite"/>
    </source>
</evidence>
<dbReference type="EMBL" id="LT558133">
    <property type="protein sequence ID" value="SAM85472.1"/>
    <property type="molecule type" value="Genomic_DNA"/>
</dbReference>
<evidence type="ECO:0000313" key="2">
    <source>
        <dbReference type="EMBL" id="SAM85472.1"/>
    </source>
</evidence>
<accession>A0A1K0HAW5</accession>
<reference evidence="2" key="1">
    <citation type="submission" date="2016-04" db="EMBL/GenBank/DDBJ databases">
        <authorList>
            <person name="Evans L.H."/>
            <person name="Alamgir A."/>
            <person name="Owens N."/>
            <person name="Weber N.D."/>
            <person name="Virtaneva K."/>
            <person name="Barbian K."/>
            <person name="Babar A."/>
            <person name="Rosenke K."/>
        </authorList>
    </citation>
    <scope>NUCLEOTIDE SEQUENCE</scope>
    <source>
        <strain evidence="2">UB2112</strain>
    </source>
</reference>
<evidence type="ECO:0000313" key="3">
    <source>
        <dbReference type="EMBL" id="SYW82898.1"/>
    </source>
</evidence>
<protein>
    <submittedName>
        <fullName evidence="2">Uncharacterized protein</fullName>
    </submittedName>
</protein>
<proteinExistence type="predicted"/>
<dbReference type="Proteomes" id="UP000658997">
    <property type="component" value="Unassembled WGS sequence"/>
</dbReference>
<evidence type="ECO:0000313" key="4">
    <source>
        <dbReference type="Proteomes" id="UP000179920"/>
    </source>
</evidence>
<keyword evidence="5" id="KW-1185">Reference proteome</keyword>
<feature type="region of interest" description="Disordered" evidence="1">
    <location>
        <begin position="251"/>
        <end position="288"/>
    </location>
</feature>
<sequence>MTSSNDTDLFDTLSLIETDDSSDFELVDYEHDERTPAPSSIASDVPSSVFDAGSAPPSPDLEASLFHFPDPVTVFDDQDPNDAGSNSLYTPIAQSRQFHDPAISQPDPATPMVESSEQSTHITTFPQNLNDVEKSASPFLSEERQASPSKLHRGMNAFAPKSKTAWLVAVLVTLLVGFKSSSMLGYNNTQRASSLQAQRAVHLEWSTKFAAPAISSNVVSLGTSASGTLARPSAFLALAPKPSPSSLTLLSAKSSEKEVRQKQETKAFDKGSNPENNRSASLQATASTPKGLSVVAQSSAGPSTASAARRFVKASNAFVRHSKNSRYASLAKQKIFQLSPDMPVLPLKPNNSYLDNATTTTWAFWLTELQTYEQLVLRPAILAAKQQTYEAARLARRYHKEQVLPAFATVREHVVYTVQRTAEFTAQYNEEQVRPAFDFVCEQATQTAQRTADYHEKVVVPALVQLRQQAREAAKTTSDGINKAAKRFSSEAAGTVQQVKEATQINLESLGVDEYIGFMMHTFRTMSDNLRTPPSPGKTK</sequence>
<feature type="compositionally biased region" description="Polar residues" evidence="1">
    <location>
        <begin position="273"/>
        <end position="288"/>
    </location>
</feature>
<organism evidence="2 4">
    <name type="scientific">Ustilago bromivora</name>
    <dbReference type="NCBI Taxonomy" id="307758"/>
    <lineage>
        <taxon>Eukaryota</taxon>
        <taxon>Fungi</taxon>
        <taxon>Dikarya</taxon>
        <taxon>Basidiomycota</taxon>
        <taxon>Ustilaginomycotina</taxon>
        <taxon>Ustilaginomycetes</taxon>
        <taxon>Ustilaginales</taxon>
        <taxon>Ustilaginaceae</taxon>
        <taxon>Ustilago</taxon>
    </lineage>
</organism>
<dbReference type="EMBL" id="ULHB01000136">
    <property type="protein sequence ID" value="SYW82898.1"/>
    <property type="molecule type" value="Genomic_DNA"/>
</dbReference>
<dbReference type="AlphaFoldDB" id="A0A1K0HAW5"/>
<gene>
    <name evidence="3" type="ORF">UBRO2_05020</name>
    <name evidence="2" type="ORF">UBRO_07272</name>
</gene>